<dbReference type="EMBL" id="JALKII010000007">
    <property type="protein sequence ID" value="MCK0538180.1"/>
    <property type="molecule type" value="Genomic_DNA"/>
</dbReference>
<dbReference type="RefSeq" id="WP_246952561.1">
    <property type="nucleotide sequence ID" value="NZ_JALKII010000007.1"/>
</dbReference>
<proteinExistence type="predicted"/>
<name>A0ABT0E8L6_9GAMM</name>
<accession>A0ABT0E8L6</accession>
<evidence type="ECO:0000313" key="2">
    <source>
        <dbReference type="Proteomes" id="UP001165524"/>
    </source>
</evidence>
<reference evidence="1" key="1">
    <citation type="submission" date="2022-04" db="EMBL/GenBank/DDBJ databases">
        <title>Alcanivorax sp. CY1518 draft genome sequence.</title>
        <authorList>
            <person name="Zhao G."/>
            <person name="An M."/>
        </authorList>
    </citation>
    <scope>NUCLEOTIDE SEQUENCE</scope>
    <source>
        <strain evidence="1">CY1518</strain>
    </source>
</reference>
<keyword evidence="2" id="KW-1185">Reference proteome</keyword>
<dbReference type="Proteomes" id="UP001165524">
    <property type="component" value="Unassembled WGS sequence"/>
</dbReference>
<evidence type="ECO:0000313" key="1">
    <source>
        <dbReference type="EMBL" id="MCK0538180.1"/>
    </source>
</evidence>
<comment type="caution">
    <text evidence="1">The sequence shown here is derived from an EMBL/GenBank/DDBJ whole genome shotgun (WGS) entry which is preliminary data.</text>
</comment>
<sequence length="100" mass="11327">MRGDAKKFIVDFCGGFSDIRESTNGLSRIPIFFAPLPPCGTSEAQNSRRLARRVSEANKGLGERGRWIFSFHDASYMLYCFKLSSVEISIKNTQKKDSER</sequence>
<organism evidence="1 2">
    <name type="scientific">Alcanivorax quisquiliarum</name>
    <dbReference type="NCBI Taxonomy" id="2933565"/>
    <lineage>
        <taxon>Bacteria</taxon>
        <taxon>Pseudomonadati</taxon>
        <taxon>Pseudomonadota</taxon>
        <taxon>Gammaproteobacteria</taxon>
        <taxon>Oceanospirillales</taxon>
        <taxon>Alcanivoracaceae</taxon>
        <taxon>Alcanivorax</taxon>
    </lineage>
</organism>
<gene>
    <name evidence="1" type="ORF">MU846_10710</name>
</gene>
<protein>
    <submittedName>
        <fullName evidence="1">Uncharacterized protein</fullName>
    </submittedName>
</protein>